<evidence type="ECO:0000256" key="4">
    <source>
        <dbReference type="ARBA" id="ARBA00022519"/>
    </source>
</evidence>
<feature type="domain" description="General secretion pathway GspH" evidence="8">
    <location>
        <begin position="6"/>
        <end position="103"/>
    </location>
</feature>
<evidence type="ECO:0000256" key="3">
    <source>
        <dbReference type="ARBA" id="ARBA00022481"/>
    </source>
</evidence>
<protein>
    <submittedName>
        <fullName evidence="9">Type II transport protein GspH</fullName>
    </submittedName>
</protein>
<dbReference type="GO" id="GO:0015627">
    <property type="term" value="C:type II protein secretion system complex"/>
    <property type="evidence" value="ECO:0007669"/>
    <property type="project" value="InterPro"/>
</dbReference>
<dbReference type="Gene3D" id="3.55.40.10">
    <property type="entry name" value="minor pseudopilin epsh domain"/>
    <property type="match status" value="1"/>
</dbReference>
<evidence type="ECO:0000256" key="1">
    <source>
        <dbReference type="ARBA" id="ARBA00004377"/>
    </source>
</evidence>
<keyword evidence="2" id="KW-1003">Cell membrane</keyword>
<evidence type="ECO:0000256" key="6">
    <source>
        <dbReference type="ARBA" id="ARBA00022989"/>
    </source>
</evidence>
<dbReference type="Pfam" id="PF12019">
    <property type="entry name" value="GspH"/>
    <property type="match status" value="1"/>
</dbReference>
<keyword evidence="7" id="KW-0472">Membrane</keyword>
<evidence type="ECO:0000313" key="10">
    <source>
        <dbReference type="Proteomes" id="UP000294980"/>
    </source>
</evidence>
<organism evidence="9 10">
    <name type="scientific">Chromatocurvus halotolerans</name>
    <dbReference type="NCBI Taxonomy" id="1132028"/>
    <lineage>
        <taxon>Bacteria</taxon>
        <taxon>Pseudomonadati</taxon>
        <taxon>Pseudomonadota</taxon>
        <taxon>Gammaproteobacteria</taxon>
        <taxon>Cellvibrionales</taxon>
        <taxon>Halieaceae</taxon>
        <taxon>Chromatocurvus</taxon>
    </lineage>
</organism>
<dbReference type="Proteomes" id="UP000294980">
    <property type="component" value="Unassembled WGS sequence"/>
</dbReference>
<dbReference type="GO" id="GO:0005886">
    <property type="term" value="C:plasma membrane"/>
    <property type="evidence" value="ECO:0007669"/>
    <property type="project" value="UniProtKB-SubCell"/>
</dbReference>
<evidence type="ECO:0000259" key="8">
    <source>
        <dbReference type="Pfam" id="PF12019"/>
    </source>
</evidence>
<evidence type="ECO:0000256" key="7">
    <source>
        <dbReference type="ARBA" id="ARBA00023136"/>
    </source>
</evidence>
<evidence type="ECO:0000313" key="9">
    <source>
        <dbReference type="EMBL" id="TCO76319.1"/>
    </source>
</evidence>
<reference evidence="9 10" key="1">
    <citation type="submission" date="2019-03" db="EMBL/GenBank/DDBJ databases">
        <title>Genomic Encyclopedia of Type Strains, Phase IV (KMG-IV): sequencing the most valuable type-strain genomes for metagenomic binning, comparative biology and taxonomic classification.</title>
        <authorList>
            <person name="Goeker M."/>
        </authorList>
    </citation>
    <scope>NUCLEOTIDE SEQUENCE [LARGE SCALE GENOMIC DNA]</scope>
    <source>
        <strain evidence="9 10">DSM 23344</strain>
    </source>
</reference>
<sequence>MTQRGSEAVKRGAPVTVCPSENDTECGGVWTDGWITIIDDTSGVLRVWRAPAAGAAVNQTGTANSAIRFGALGQRVSADTRLDIEVAGCRGNRARRLDVGPAGRISVQRVACTVET</sequence>
<dbReference type="EMBL" id="SLWX01000005">
    <property type="protein sequence ID" value="TCO76319.1"/>
    <property type="molecule type" value="Genomic_DNA"/>
</dbReference>
<comment type="subcellular location">
    <subcellularLocation>
        <location evidence="1">Cell inner membrane</location>
        <topology evidence="1">Single-pass membrane protein</topology>
    </subcellularLocation>
</comment>
<keyword evidence="6" id="KW-1133">Transmembrane helix</keyword>
<gene>
    <name evidence="9" type="ORF">EV688_105282</name>
</gene>
<comment type="caution">
    <text evidence="9">The sequence shown here is derived from an EMBL/GenBank/DDBJ whole genome shotgun (WGS) entry which is preliminary data.</text>
</comment>
<keyword evidence="3" id="KW-0488">Methylation</keyword>
<keyword evidence="5" id="KW-0812">Transmembrane</keyword>
<proteinExistence type="predicted"/>
<evidence type="ECO:0000256" key="5">
    <source>
        <dbReference type="ARBA" id="ARBA00022692"/>
    </source>
</evidence>
<dbReference type="GO" id="GO:0015628">
    <property type="term" value="P:protein secretion by the type II secretion system"/>
    <property type="evidence" value="ECO:0007669"/>
    <property type="project" value="InterPro"/>
</dbReference>
<keyword evidence="10" id="KW-1185">Reference proteome</keyword>
<evidence type="ECO:0000256" key="2">
    <source>
        <dbReference type="ARBA" id="ARBA00022475"/>
    </source>
</evidence>
<accession>A0A4R2KY62</accession>
<name>A0A4R2KY62_9GAMM</name>
<dbReference type="AlphaFoldDB" id="A0A4R2KY62"/>
<keyword evidence="4" id="KW-0997">Cell inner membrane</keyword>
<dbReference type="InterPro" id="IPR022346">
    <property type="entry name" value="T2SS_GspH"/>
</dbReference>